<gene>
    <name evidence="5" type="ORF">E5987_06360</name>
</gene>
<comment type="caution">
    <text evidence="5">The sequence shown here is derived from an EMBL/GenBank/DDBJ whole genome shotgun (WGS) entry which is preliminary data.</text>
</comment>
<proteinExistence type="predicted"/>
<dbReference type="Pfam" id="PF00929">
    <property type="entry name" value="RNase_T"/>
    <property type="match status" value="1"/>
</dbReference>
<protein>
    <submittedName>
        <fullName evidence="5">3'-5' exonuclease</fullName>
    </submittedName>
</protein>
<keyword evidence="2" id="KW-0378">Hydrolase</keyword>
<accession>A0A6L6YIZ2</accession>
<evidence type="ECO:0000256" key="3">
    <source>
        <dbReference type="ARBA" id="ARBA00022839"/>
    </source>
</evidence>
<keyword evidence="3 5" id="KW-0269">Exonuclease</keyword>
<dbReference type="InterPro" id="IPR036397">
    <property type="entry name" value="RNaseH_sf"/>
</dbReference>
<evidence type="ECO:0000259" key="4">
    <source>
        <dbReference type="SMART" id="SM00479"/>
    </source>
</evidence>
<sequence>MLGRGLDKGRKQMKIVGLDLETTGIGEGHKIVEYCGIVLGADLKEIPEESILQRFNPKRAIDAKAEAVHHISLADLMKEPTFETKAEEIHKQLSTAKLIVIHNASFDTSFLNQEFETLGLSPITTPTLCTMRSTRWATFSGKVPRLKELCFALNVDYNDSEAHAARYDVEVMLKCFGKLVKSKRVDRNYIFPFNEVIEELYLKADGLSLNPKLS</sequence>
<dbReference type="GO" id="GO:0008408">
    <property type="term" value="F:3'-5' exonuclease activity"/>
    <property type="evidence" value="ECO:0007669"/>
    <property type="project" value="TreeGrafter"/>
</dbReference>
<dbReference type="GO" id="GO:0003676">
    <property type="term" value="F:nucleic acid binding"/>
    <property type="evidence" value="ECO:0007669"/>
    <property type="project" value="InterPro"/>
</dbReference>
<dbReference type="AlphaFoldDB" id="A0A6L6YIZ2"/>
<organism evidence="5 6">
    <name type="scientific">Parasutterella muris</name>
    <dbReference type="NCBI Taxonomy" id="2565572"/>
    <lineage>
        <taxon>Bacteria</taxon>
        <taxon>Pseudomonadati</taxon>
        <taxon>Pseudomonadota</taxon>
        <taxon>Betaproteobacteria</taxon>
        <taxon>Burkholderiales</taxon>
        <taxon>Sutterellaceae</taxon>
        <taxon>Parasutterella</taxon>
    </lineage>
</organism>
<dbReference type="PANTHER" id="PTHR30231">
    <property type="entry name" value="DNA POLYMERASE III SUBUNIT EPSILON"/>
    <property type="match status" value="1"/>
</dbReference>
<dbReference type="SUPFAM" id="SSF53098">
    <property type="entry name" value="Ribonuclease H-like"/>
    <property type="match status" value="1"/>
</dbReference>
<feature type="domain" description="Exonuclease" evidence="4">
    <location>
        <begin position="14"/>
        <end position="185"/>
    </location>
</feature>
<dbReference type="Gene3D" id="3.30.420.10">
    <property type="entry name" value="Ribonuclease H-like superfamily/Ribonuclease H"/>
    <property type="match status" value="1"/>
</dbReference>
<keyword evidence="1" id="KW-0540">Nuclease</keyword>
<dbReference type="InterPro" id="IPR012337">
    <property type="entry name" value="RNaseH-like_sf"/>
</dbReference>
<reference evidence="5 6" key="1">
    <citation type="submission" date="2019-12" db="EMBL/GenBank/DDBJ databases">
        <title>Microbes associate with the intestines of laboratory mice.</title>
        <authorList>
            <person name="Navarre W."/>
            <person name="Wong E."/>
        </authorList>
    </citation>
    <scope>NUCLEOTIDE SEQUENCE [LARGE SCALE GENOMIC DNA]</scope>
    <source>
        <strain evidence="5 6">NM82_D38</strain>
    </source>
</reference>
<evidence type="ECO:0000256" key="2">
    <source>
        <dbReference type="ARBA" id="ARBA00022801"/>
    </source>
</evidence>
<dbReference type="SMART" id="SM00479">
    <property type="entry name" value="EXOIII"/>
    <property type="match status" value="1"/>
</dbReference>
<name>A0A6L6YIZ2_9BURK</name>
<dbReference type="InterPro" id="IPR013520">
    <property type="entry name" value="Ribonucl_H"/>
</dbReference>
<evidence type="ECO:0000313" key="6">
    <source>
        <dbReference type="Proteomes" id="UP000472580"/>
    </source>
</evidence>
<evidence type="ECO:0000256" key="1">
    <source>
        <dbReference type="ARBA" id="ARBA00022722"/>
    </source>
</evidence>
<dbReference type="PANTHER" id="PTHR30231:SF4">
    <property type="entry name" value="PROTEIN NEN2"/>
    <property type="match status" value="1"/>
</dbReference>
<keyword evidence="6" id="KW-1185">Reference proteome</keyword>
<dbReference type="CDD" id="cd06127">
    <property type="entry name" value="DEDDh"/>
    <property type="match status" value="1"/>
</dbReference>
<evidence type="ECO:0000313" key="5">
    <source>
        <dbReference type="EMBL" id="MVX56832.1"/>
    </source>
</evidence>
<dbReference type="GO" id="GO:0006259">
    <property type="term" value="P:DNA metabolic process"/>
    <property type="evidence" value="ECO:0007669"/>
    <property type="project" value="UniProtKB-ARBA"/>
</dbReference>
<dbReference type="Proteomes" id="UP000472580">
    <property type="component" value="Unassembled WGS sequence"/>
</dbReference>
<dbReference type="EMBL" id="WSRP01000016">
    <property type="protein sequence ID" value="MVX56832.1"/>
    <property type="molecule type" value="Genomic_DNA"/>
</dbReference>